<protein>
    <submittedName>
        <fullName evidence="1">Pentatricopeptide repeat-containing protein</fullName>
    </submittedName>
</protein>
<dbReference type="EMBL" id="QJKJ01017873">
    <property type="protein sequence ID" value="RDX58066.1"/>
    <property type="molecule type" value="Genomic_DNA"/>
</dbReference>
<accession>A0A371DZY6</accession>
<evidence type="ECO:0000313" key="1">
    <source>
        <dbReference type="EMBL" id="RDX58066.1"/>
    </source>
</evidence>
<gene>
    <name evidence="1" type="ORF">CR513_62639</name>
</gene>
<dbReference type="STRING" id="157652.A0A371DZY6"/>
<comment type="caution">
    <text evidence="1">The sequence shown here is derived from an EMBL/GenBank/DDBJ whole genome shotgun (WGS) entry which is preliminary data.</text>
</comment>
<reference evidence="1" key="1">
    <citation type="submission" date="2018-05" db="EMBL/GenBank/DDBJ databases">
        <title>Draft genome of Mucuna pruriens seed.</title>
        <authorList>
            <person name="Nnadi N.E."/>
            <person name="Vos R."/>
            <person name="Hasami M.H."/>
            <person name="Devisetty U.K."/>
            <person name="Aguiy J.C."/>
        </authorList>
    </citation>
    <scope>NUCLEOTIDE SEQUENCE [LARGE SCALE GENOMIC DNA]</scope>
    <source>
        <strain evidence="1">JCA_2017</strain>
    </source>
</reference>
<sequence>MSLLRIQSCFLNQTLSFSYSPSLPFKHCSSTLAVGHAQSPCLRRLSVTCSISKVHSYGTVDYERRPIVRWNDVYRKISMNPDPDAGSADVLNKWENQGKTLTKWELSRIIKELRKYKRYHRALQGGRRTREDRQFIKKKRFPEEGRYKTCVAAQFNVAAIAVERSGRYSGKSWRNGHYFPYEGENVLSSPTTFFNDALSFFFSGDHQL</sequence>
<feature type="non-terminal residue" evidence="1">
    <location>
        <position position="1"/>
    </location>
</feature>
<dbReference type="AlphaFoldDB" id="A0A371DZY6"/>
<keyword evidence="2" id="KW-1185">Reference proteome</keyword>
<name>A0A371DZY6_MUCPR</name>
<evidence type="ECO:0000313" key="2">
    <source>
        <dbReference type="Proteomes" id="UP000257109"/>
    </source>
</evidence>
<dbReference type="Proteomes" id="UP000257109">
    <property type="component" value="Unassembled WGS sequence"/>
</dbReference>
<proteinExistence type="predicted"/>
<dbReference type="OrthoDB" id="1742475at2759"/>
<organism evidence="1 2">
    <name type="scientific">Mucuna pruriens</name>
    <name type="common">Velvet bean</name>
    <name type="synonym">Dolichos pruriens</name>
    <dbReference type="NCBI Taxonomy" id="157652"/>
    <lineage>
        <taxon>Eukaryota</taxon>
        <taxon>Viridiplantae</taxon>
        <taxon>Streptophyta</taxon>
        <taxon>Embryophyta</taxon>
        <taxon>Tracheophyta</taxon>
        <taxon>Spermatophyta</taxon>
        <taxon>Magnoliopsida</taxon>
        <taxon>eudicotyledons</taxon>
        <taxon>Gunneridae</taxon>
        <taxon>Pentapetalae</taxon>
        <taxon>rosids</taxon>
        <taxon>fabids</taxon>
        <taxon>Fabales</taxon>
        <taxon>Fabaceae</taxon>
        <taxon>Papilionoideae</taxon>
        <taxon>50 kb inversion clade</taxon>
        <taxon>NPAAA clade</taxon>
        <taxon>indigoferoid/millettioid clade</taxon>
        <taxon>Phaseoleae</taxon>
        <taxon>Mucuna</taxon>
    </lineage>
</organism>